<evidence type="ECO:0000259" key="2">
    <source>
        <dbReference type="PROSITE" id="PS50883"/>
    </source>
</evidence>
<dbReference type="SMART" id="SM00052">
    <property type="entry name" value="EAL"/>
    <property type="match status" value="1"/>
</dbReference>
<feature type="transmembrane region" description="Helical" evidence="1">
    <location>
        <begin position="301"/>
        <end position="319"/>
    </location>
</feature>
<dbReference type="GO" id="GO:0071111">
    <property type="term" value="F:cyclic-guanylate-specific phosphodiesterase activity"/>
    <property type="evidence" value="ECO:0007669"/>
    <property type="project" value="InterPro"/>
</dbReference>
<organism evidence="3 4">
    <name type="scientific">Flavisphingopyxis soli</name>
    <dbReference type="NCBI Taxonomy" id="2601267"/>
    <lineage>
        <taxon>Bacteria</taxon>
        <taxon>Pseudomonadati</taxon>
        <taxon>Pseudomonadota</taxon>
        <taxon>Alphaproteobacteria</taxon>
        <taxon>Sphingomonadales</taxon>
        <taxon>Sphingopyxidaceae</taxon>
        <taxon>Flavisphingopyxis</taxon>
    </lineage>
</organism>
<dbReference type="OrthoDB" id="7462471at2"/>
<dbReference type="InterPro" id="IPR043128">
    <property type="entry name" value="Rev_trsase/Diguanyl_cyclase"/>
</dbReference>
<feature type="transmembrane region" description="Helical" evidence="1">
    <location>
        <begin position="12"/>
        <end position="35"/>
    </location>
</feature>
<dbReference type="EMBL" id="VOPY01000002">
    <property type="protein sequence ID" value="TXC69264.1"/>
    <property type="molecule type" value="Genomic_DNA"/>
</dbReference>
<dbReference type="Pfam" id="PF00563">
    <property type="entry name" value="EAL"/>
    <property type="match status" value="1"/>
</dbReference>
<dbReference type="InterPro" id="IPR000160">
    <property type="entry name" value="GGDEF_dom"/>
</dbReference>
<sequence>MKLELAKTLPRHWRLIIIIASVLLGPLVATTGLGVSPEQSLRSIRDSWRNRPVDGQLQIIEIDPKSIRALSRWPWPRGAHARLVDRLNSAGVRQIGFDVDFSSPSIEAQDKQFARSIARSRATVFLPTLRQSLDSTGTGVADSVPLPAFAKNALTASVNVTADDDGVMRQMALGQDTAGKPRPSLAAQLAGRSGNSDMTFPIDYGIDLVSIPRHSFIDVIEGRVPAKVLAGKDVIVGATAIELGDRYPVPRFGVVPGVYVQAMATETLRRGIPTTLSFWVAVILILPALIGVVYLQTTIRIVSLVAFSATSIFLLALASESWWSLTASIIPALVVLMFGAIATVAANRLRRTFKASLHDSATGLPNTRAWLRADKAASAAIVLTLPKYDAIVSLLGETDVALFIKRLLERLAPALDDATVYRINDRSIGWELGECDFSQLTQKMASLDRQLLHPIEFTGHQLDVQTGIGVAVIDARGKSAAITGALGAAGYAAQRGLKWHLNDGENRDADERELTLLGELDVALAQEEIFVVYQPKLALESDTIVSAEALVRWNHPTRGILSPGMFVEAAENNGRIIELTLYVLNVVLRDLVVLANSAIHISAAVNISAKLLGDSDFLGRALTMIEASGVPPSQLIFEITESAAILAPADALTSIARLRDKGVAISLDDYGTGQSSLAYLKKFQVDELKIDASFVRNVHCDGKDRILVRSTIELAHEMGIKVVGEGVEDIDCLEMLRTLKCDIVQGYLISQPLIAHRLRDFVLEHQDTYKIAV</sequence>
<evidence type="ECO:0000256" key="1">
    <source>
        <dbReference type="SAM" id="Phobius"/>
    </source>
</evidence>
<keyword evidence="4" id="KW-1185">Reference proteome</keyword>
<name>A0A5C6U8Y7_9SPHN</name>
<dbReference type="Gene3D" id="3.20.20.450">
    <property type="entry name" value="EAL domain"/>
    <property type="match status" value="1"/>
</dbReference>
<proteinExistence type="predicted"/>
<feature type="domain" description="EAL" evidence="2">
    <location>
        <begin position="513"/>
        <end position="766"/>
    </location>
</feature>
<dbReference type="Pfam" id="PF05226">
    <property type="entry name" value="CHASE2"/>
    <property type="match status" value="1"/>
</dbReference>
<keyword evidence="1" id="KW-0812">Transmembrane</keyword>
<dbReference type="InterPro" id="IPR001633">
    <property type="entry name" value="EAL_dom"/>
</dbReference>
<dbReference type="CDD" id="cd01948">
    <property type="entry name" value="EAL"/>
    <property type="match status" value="1"/>
</dbReference>
<dbReference type="PANTHER" id="PTHR33121">
    <property type="entry name" value="CYCLIC DI-GMP PHOSPHODIESTERASE PDEF"/>
    <property type="match status" value="1"/>
</dbReference>
<dbReference type="RefSeq" id="WP_147123218.1">
    <property type="nucleotide sequence ID" value="NZ_VOPY01000002.1"/>
</dbReference>
<keyword evidence="1" id="KW-0472">Membrane</keyword>
<protein>
    <submittedName>
        <fullName evidence="3">EAL domain-containing protein</fullName>
    </submittedName>
</protein>
<dbReference type="AlphaFoldDB" id="A0A5C6U8Y7"/>
<dbReference type="PANTHER" id="PTHR33121:SF79">
    <property type="entry name" value="CYCLIC DI-GMP PHOSPHODIESTERASE PDED-RELATED"/>
    <property type="match status" value="1"/>
</dbReference>
<dbReference type="Gene3D" id="3.30.70.270">
    <property type="match status" value="1"/>
</dbReference>
<dbReference type="SMART" id="SM01080">
    <property type="entry name" value="CHASE2"/>
    <property type="match status" value="1"/>
</dbReference>
<reference evidence="3 4" key="1">
    <citation type="submission" date="2019-08" db="EMBL/GenBank/DDBJ databases">
        <title>Sphingorhabdus soil sp. nov., isolated from arctic soil.</title>
        <authorList>
            <person name="Liu Y."/>
        </authorList>
    </citation>
    <scope>NUCLEOTIDE SEQUENCE [LARGE SCALE GENOMIC DNA]</scope>
    <source>
        <strain evidence="3 4">D-2Q-5-6</strain>
    </source>
</reference>
<dbReference type="SUPFAM" id="SSF141868">
    <property type="entry name" value="EAL domain-like"/>
    <property type="match status" value="1"/>
</dbReference>
<dbReference type="InterPro" id="IPR050706">
    <property type="entry name" value="Cyclic-di-GMP_PDE-like"/>
</dbReference>
<dbReference type="InterPro" id="IPR035919">
    <property type="entry name" value="EAL_sf"/>
</dbReference>
<evidence type="ECO:0000313" key="4">
    <source>
        <dbReference type="Proteomes" id="UP000321129"/>
    </source>
</evidence>
<comment type="caution">
    <text evidence="3">The sequence shown here is derived from an EMBL/GenBank/DDBJ whole genome shotgun (WGS) entry which is preliminary data.</text>
</comment>
<dbReference type="SMART" id="SM00267">
    <property type="entry name" value="GGDEF"/>
    <property type="match status" value="1"/>
</dbReference>
<dbReference type="PROSITE" id="PS50883">
    <property type="entry name" value="EAL"/>
    <property type="match status" value="1"/>
</dbReference>
<evidence type="ECO:0000313" key="3">
    <source>
        <dbReference type="EMBL" id="TXC69264.1"/>
    </source>
</evidence>
<dbReference type="InterPro" id="IPR007890">
    <property type="entry name" value="CHASE2"/>
</dbReference>
<feature type="transmembrane region" description="Helical" evidence="1">
    <location>
        <begin position="325"/>
        <end position="346"/>
    </location>
</feature>
<feature type="transmembrane region" description="Helical" evidence="1">
    <location>
        <begin position="276"/>
        <end position="294"/>
    </location>
</feature>
<dbReference type="Proteomes" id="UP000321129">
    <property type="component" value="Unassembled WGS sequence"/>
</dbReference>
<gene>
    <name evidence="3" type="ORF">FSZ31_10160</name>
</gene>
<keyword evidence="1" id="KW-1133">Transmembrane helix</keyword>
<accession>A0A5C6U8Y7</accession>